<dbReference type="EMBL" id="QRHP01000001">
    <property type="protein sequence ID" value="RHF87488.1"/>
    <property type="molecule type" value="Genomic_DNA"/>
</dbReference>
<name>A0A414R360_9FIRM</name>
<sequence length="283" mass="30277">MKKNIMIVRGGGDIATGTIYKLHQSGYPVLVTEIANPSAIRRQVAFSEAVYEKSYTVEGVTCYFAENLTQAYDLMEHGKIALMIDPVGAVIREVKPAAVVDGILAKKNLGTTIDMAPFTVALGPGFTAGVDVHAVVETMRGHKLGRIIYEGDAIPDTGIPGAIAGVAKERVIHAECVGILYGEKKISDSVDRDEVIAYIYPKAQGKDTSRQRGKASAVAVKATISGILRGLIRDGYPVTKGFKIADIDPRESEYENCFTISDKARCIAGGVLEALLHAGILPE</sequence>
<dbReference type="InterPro" id="IPR017695">
    <property type="entry name" value="Se-dep_Mo_hydrolase_YqeB"/>
</dbReference>
<protein>
    <submittedName>
        <fullName evidence="1">EF2563 family selenium-dependent molybdenum hydroxylase system protein</fullName>
    </submittedName>
</protein>
<evidence type="ECO:0000313" key="1">
    <source>
        <dbReference type="EMBL" id="RHF87488.1"/>
    </source>
</evidence>
<organism evidence="1 2">
    <name type="scientific">Roseburia inulinivorans</name>
    <dbReference type="NCBI Taxonomy" id="360807"/>
    <lineage>
        <taxon>Bacteria</taxon>
        <taxon>Bacillati</taxon>
        <taxon>Bacillota</taxon>
        <taxon>Clostridia</taxon>
        <taxon>Lachnospirales</taxon>
        <taxon>Lachnospiraceae</taxon>
        <taxon>Roseburia</taxon>
    </lineage>
</organism>
<gene>
    <name evidence="1" type="ORF">DW654_01640</name>
</gene>
<reference evidence="1 2" key="1">
    <citation type="submission" date="2018-08" db="EMBL/GenBank/DDBJ databases">
        <title>A genome reference for cultivated species of the human gut microbiota.</title>
        <authorList>
            <person name="Zou Y."/>
            <person name="Xue W."/>
            <person name="Luo G."/>
        </authorList>
    </citation>
    <scope>NUCLEOTIDE SEQUENCE [LARGE SCALE GENOMIC DNA]</scope>
    <source>
        <strain evidence="1 2">AM23-23AC</strain>
    </source>
</reference>
<dbReference type="RefSeq" id="WP_118202183.1">
    <property type="nucleotide sequence ID" value="NZ_QRHP01000001.1"/>
</dbReference>
<comment type="caution">
    <text evidence="1">The sequence shown here is derived from an EMBL/GenBank/DDBJ whole genome shotgun (WGS) entry which is preliminary data.</text>
</comment>
<dbReference type="AlphaFoldDB" id="A0A414R360"/>
<evidence type="ECO:0000313" key="2">
    <source>
        <dbReference type="Proteomes" id="UP000283701"/>
    </source>
</evidence>
<proteinExistence type="predicted"/>
<accession>A0A414R360</accession>
<dbReference type="NCBIfam" id="TIGR03309">
    <property type="entry name" value="matur_yqeB"/>
    <property type="match status" value="1"/>
</dbReference>
<dbReference type="Proteomes" id="UP000283701">
    <property type="component" value="Unassembled WGS sequence"/>
</dbReference>